<evidence type="ECO:0000256" key="3">
    <source>
        <dbReference type="ARBA" id="ARBA00022723"/>
    </source>
</evidence>
<dbReference type="InterPro" id="IPR019903">
    <property type="entry name" value="RIC_family"/>
</dbReference>
<protein>
    <submittedName>
        <fullName evidence="6">Hemerythrin domain-containing protein</fullName>
    </submittedName>
</protein>
<organism evidence="6">
    <name type="scientific">Marinobacter sp. MMG032</name>
    <dbReference type="NCBI Taxonomy" id="3158548"/>
    <lineage>
        <taxon>Bacteria</taxon>
        <taxon>Pseudomonadati</taxon>
        <taxon>Pseudomonadota</taxon>
        <taxon>Gammaproteobacteria</taxon>
        <taxon>Pseudomonadales</taxon>
        <taxon>Marinobacteraceae</taxon>
        <taxon>Marinobacter</taxon>
    </lineage>
</organism>
<dbReference type="KEGG" id="mamm:ABNF92_14475"/>
<sequence length="163" mass="18440">MRMTEPVTKASNEELIEHILTRYHDTHRDQLPELIRLSERVERVHGGHTDCPAGLSAHLTQMAEELETHMAKEEQILFPMISRGISGMALGPISVMRAEHEGHDSALIHLDALTNNLSLPEGACNTWRRLYEQIAVFREDLKEHIALENSELFARIDGLTAQS</sequence>
<dbReference type="EMBL" id="CP157802">
    <property type="protein sequence ID" value="XBQ18647.1"/>
    <property type="molecule type" value="Genomic_DNA"/>
</dbReference>
<dbReference type="GO" id="GO:0046872">
    <property type="term" value="F:metal ion binding"/>
    <property type="evidence" value="ECO:0007669"/>
    <property type="project" value="UniProtKB-KW"/>
</dbReference>
<dbReference type="PANTHER" id="PTHR36438:SF1">
    <property type="entry name" value="IRON-SULFUR CLUSTER REPAIR PROTEIN YTFE"/>
    <property type="match status" value="1"/>
</dbReference>
<reference evidence="6" key="1">
    <citation type="submission" date="2024-05" db="EMBL/GenBank/DDBJ databases">
        <title>Draft Genome Sequences of Flagellimonas sp. MMG031 and Marinobacter sp. MMG032 Isolated from the dinoflagellate Symbiodinium pilosum.</title>
        <authorList>
            <person name="Shikuma N.J."/>
            <person name="Farrell M.V."/>
        </authorList>
    </citation>
    <scope>NUCLEOTIDE SEQUENCE</scope>
    <source>
        <strain evidence="6">MMG032</strain>
    </source>
</reference>
<dbReference type="RefSeq" id="WP_349342525.1">
    <property type="nucleotide sequence ID" value="NZ_CP157802.1"/>
</dbReference>
<dbReference type="Gene3D" id="1.20.120.520">
    <property type="entry name" value="nmb1532 protein domain like"/>
    <property type="match status" value="1"/>
</dbReference>
<name>A0AAU7MMC3_9GAMM</name>
<dbReference type="InterPro" id="IPR012312">
    <property type="entry name" value="Hemerythrin-like"/>
</dbReference>
<dbReference type="PANTHER" id="PTHR36438">
    <property type="entry name" value="IRON-SULFUR CLUSTER REPAIR PROTEIN YTFE"/>
    <property type="match status" value="1"/>
</dbReference>
<feature type="domain" description="Hemerythrin-like" evidence="5">
    <location>
        <begin position="17"/>
        <end position="155"/>
    </location>
</feature>
<keyword evidence="4" id="KW-0408">Iron</keyword>
<dbReference type="GO" id="GO:0005737">
    <property type="term" value="C:cytoplasm"/>
    <property type="evidence" value="ECO:0007669"/>
    <property type="project" value="UniProtKB-SubCell"/>
</dbReference>
<comment type="subcellular location">
    <subcellularLocation>
        <location evidence="1">Cytoplasm</location>
    </subcellularLocation>
</comment>
<proteinExistence type="predicted"/>
<evidence type="ECO:0000256" key="1">
    <source>
        <dbReference type="ARBA" id="ARBA00004496"/>
    </source>
</evidence>
<evidence type="ECO:0000256" key="4">
    <source>
        <dbReference type="ARBA" id="ARBA00023004"/>
    </source>
</evidence>
<evidence type="ECO:0000313" key="6">
    <source>
        <dbReference type="EMBL" id="XBQ18647.1"/>
    </source>
</evidence>
<evidence type="ECO:0000256" key="2">
    <source>
        <dbReference type="ARBA" id="ARBA00022490"/>
    </source>
</evidence>
<keyword evidence="3" id="KW-0479">Metal-binding</keyword>
<evidence type="ECO:0000259" key="5">
    <source>
        <dbReference type="Pfam" id="PF01814"/>
    </source>
</evidence>
<keyword evidence="2" id="KW-0963">Cytoplasm</keyword>
<dbReference type="AlphaFoldDB" id="A0AAU7MMC3"/>
<dbReference type="Pfam" id="PF01814">
    <property type="entry name" value="Hemerythrin"/>
    <property type="match status" value="1"/>
</dbReference>
<gene>
    <name evidence="6" type="ORF">ABNF92_14475</name>
</gene>
<accession>A0AAU7MMC3</accession>